<dbReference type="GeneID" id="64604227"/>
<dbReference type="EMBL" id="JABBWE010000023">
    <property type="protein sequence ID" value="KAG1795029.1"/>
    <property type="molecule type" value="Genomic_DNA"/>
</dbReference>
<comment type="caution">
    <text evidence="1">The sequence shown here is derived from an EMBL/GenBank/DDBJ whole genome shotgun (WGS) entry which is preliminary data.</text>
</comment>
<gene>
    <name evidence="1" type="ORF">HD556DRAFT_388836</name>
</gene>
<evidence type="ECO:0000313" key="2">
    <source>
        <dbReference type="Proteomes" id="UP000719766"/>
    </source>
</evidence>
<reference evidence="1" key="1">
    <citation type="journal article" date="2020" name="New Phytol.">
        <title>Comparative genomics reveals dynamic genome evolution in host specialist ectomycorrhizal fungi.</title>
        <authorList>
            <person name="Lofgren L.A."/>
            <person name="Nguyen N.H."/>
            <person name="Vilgalys R."/>
            <person name="Ruytinx J."/>
            <person name="Liao H.L."/>
            <person name="Branco S."/>
            <person name="Kuo A."/>
            <person name="LaButti K."/>
            <person name="Lipzen A."/>
            <person name="Andreopoulos W."/>
            <person name="Pangilinan J."/>
            <person name="Riley R."/>
            <person name="Hundley H."/>
            <person name="Na H."/>
            <person name="Barry K."/>
            <person name="Grigoriev I.V."/>
            <person name="Stajich J.E."/>
            <person name="Kennedy P.G."/>
        </authorList>
    </citation>
    <scope>NUCLEOTIDE SEQUENCE</scope>
    <source>
        <strain evidence="1">S12</strain>
    </source>
</reference>
<dbReference type="AlphaFoldDB" id="A0A9P7ARJ4"/>
<dbReference type="OrthoDB" id="10524650at2759"/>
<organism evidence="1 2">
    <name type="scientific">Suillus plorans</name>
    <dbReference type="NCBI Taxonomy" id="116603"/>
    <lineage>
        <taxon>Eukaryota</taxon>
        <taxon>Fungi</taxon>
        <taxon>Dikarya</taxon>
        <taxon>Basidiomycota</taxon>
        <taxon>Agaricomycotina</taxon>
        <taxon>Agaricomycetes</taxon>
        <taxon>Agaricomycetidae</taxon>
        <taxon>Boletales</taxon>
        <taxon>Suillineae</taxon>
        <taxon>Suillaceae</taxon>
        <taxon>Suillus</taxon>
    </lineage>
</organism>
<keyword evidence="2" id="KW-1185">Reference proteome</keyword>
<protein>
    <submittedName>
        <fullName evidence="1">Uncharacterized protein</fullName>
    </submittedName>
</protein>
<name>A0A9P7ARJ4_9AGAM</name>
<dbReference type="Proteomes" id="UP000719766">
    <property type="component" value="Unassembled WGS sequence"/>
</dbReference>
<dbReference type="RefSeq" id="XP_041160981.1">
    <property type="nucleotide sequence ID" value="XM_041310463.1"/>
</dbReference>
<evidence type="ECO:0000313" key="1">
    <source>
        <dbReference type="EMBL" id="KAG1795029.1"/>
    </source>
</evidence>
<proteinExistence type="predicted"/>
<accession>A0A9P7ARJ4</accession>
<sequence length="178" mass="19954">MFGRCSTFFKRTGNLGRNENILSGRMNATRLRYVAGRSEVIPDALKFNSVLLVKTGSLTFLSRRSMLRTVRAFRSLPANFLQSGLLVPLIARLTDTVETEVSVLRPSLQSPAAVLDQAVDALTFVDVVLYVVSHSVRNMVRTAMRRYIIYEERITNHMTPGYYCLGKAGSQAFKDKPC</sequence>